<dbReference type="InterPro" id="IPR000719">
    <property type="entry name" value="Prot_kinase_dom"/>
</dbReference>
<feature type="compositionally biased region" description="Basic residues" evidence="3">
    <location>
        <begin position="15"/>
        <end position="28"/>
    </location>
</feature>
<name>A0AAU9WWV3_9CNID</name>
<dbReference type="SMART" id="SM00220">
    <property type="entry name" value="S_TKc"/>
    <property type="match status" value="1"/>
</dbReference>
<dbReference type="PROSITE" id="PS50011">
    <property type="entry name" value="PROTEIN_KINASE_DOM"/>
    <property type="match status" value="1"/>
</dbReference>
<feature type="compositionally biased region" description="Basic and acidic residues" evidence="3">
    <location>
        <begin position="1"/>
        <end position="14"/>
    </location>
</feature>
<keyword evidence="1" id="KW-0547">Nucleotide-binding</keyword>
<organism evidence="5 6">
    <name type="scientific">Pocillopora meandrina</name>
    <dbReference type="NCBI Taxonomy" id="46732"/>
    <lineage>
        <taxon>Eukaryota</taxon>
        <taxon>Metazoa</taxon>
        <taxon>Cnidaria</taxon>
        <taxon>Anthozoa</taxon>
        <taxon>Hexacorallia</taxon>
        <taxon>Scleractinia</taxon>
        <taxon>Astrocoeniina</taxon>
        <taxon>Pocilloporidae</taxon>
        <taxon>Pocillopora</taxon>
    </lineage>
</organism>
<evidence type="ECO:0000313" key="6">
    <source>
        <dbReference type="Proteomes" id="UP001159428"/>
    </source>
</evidence>
<evidence type="ECO:0000313" key="5">
    <source>
        <dbReference type="EMBL" id="CAH3128117.1"/>
    </source>
</evidence>
<reference evidence="5 6" key="1">
    <citation type="submission" date="2022-05" db="EMBL/GenBank/DDBJ databases">
        <authorList>
            <consortium name="Genoscope - CEA"/>
            <person name="William W."/>
        </authorList>
    </citation>
    <scope>NUCLEOTIDE SEQUENCE [LARGE SCALE GENOMIC DNA]</scope>
</reference>
<evidence type="ECO:0000256" key="2">
    <source>
        <dbReference type="ARBA" id="ARBA00022840"/>
    </source>
</evidence>
<dbReference type="InterPro" id="IPR050198">
    <property type="entry name" value="Non-receptor_tyrosine_kinases"/>
</dbReference>
<dbReference type="AlphaFoldDB" id="A0AAU9WWV3"/>
<evidence type="ECO:0000256" key="1">
    <source>
        <dbReference type="ARBA" id="ARBA00022741"/>
    </source>
</evidence>
<dbReference type="Pfam" id="PF00069">
    <property type="entry name" value="Pkinase"/>
    <property type="match status" value="1"/>
</dbReference>
<evidence type="ECO:0000256" key="3">
    <source>
        <dbReference type="SAM" id="MobiDB-lite"/>
    </source>
</evidence>
<dbReference type="Proteomes" id="UP001159428">
    <property type="component" value="Unassembled WGS sequence"/>
</dbReference>
<dbReference type="InterPro" id="IPR011009">
    <property type="entry name" value="Kinase-like_dom_sf"/>
</dbReference>
<feature type="compositionally biased region" description="Basic and acidic residues" evidence="3">
    <location>
        <begin position="29"/>
        <end position="46"/>
    </location>
</feature>
<evidence type="ECO:0000259" key="4">
    <source>
        <dbReference type="PROSITE" id="PS50011"/>
    </source>
</evidence>
<keyword evidence="2" id="KW-0067">ATP-binding</keyword>
<dbReference type="EMBL" id="CALNXJ010000023">
    <property type="protein sequence ID" value="CAH3128117.1"/>
    <property type="molecule type" value="Genomic_DNA"/>
</dbReference>
<keyword evidence="6" id="KW-1185">Reference proteome</keyword>
<sequence length="229" mass="26226">MPRRSRENTIEEKRRMRNQRRKRKRLSRTARERENREMRTQKERNAYSRAKGLARMNTKSGPPSSKFATVNLIDPSELQPISEKELILGQGSYGQCILKSFTRLNVLVVEKQCLMQSTKEMVKEAQIMQNLTHKNIPAIIGLQLEREPISLVMEFKGKENTSTTVKRVNSSPTSKDWLIICHDITDALAHIHSKGILHCGLKSNNVLVTDKHGQIIDFGKACDPVHFPL</sequence>
<dbReference type="Gene3D" id="1.10.510.10">
    <property type="entry name" value="Transferase(Phosphotransferase) domain 1"/>
    <property type="match status" value="1"/>
</dbReference>
<feature type="domain" description="Protein kinase" evidence="4">
    <location>
        <begin position="82"/>
        <end position="229"/>
    </location>
</feature>
<dbReference type="GO" id="GO:0005524">
    <property type="term" value="F:ATP binding"/>
    <property type="evidence" value="ECO:0007669"/>
    <property type="project" value="UniProtKB-KW"/>
</dbReference>
<comment type="caution">
    <text evidence="5">The sequence shown here is derived from an EMBL/GenBank/DDBJ whole genome shotgun (WGS) entry which is preliminary data.</text>
</comment>
<feature type="region of interest" description="Disordered" evidence="3">
    <location>
        <begin position="1"/>
        <end position="46"/>
    </location>
</feature>
<protein>
    <recommendedName>
        <fullName evidence="4">Protein kinase domain-containing protein</fullName>
    </recommendedName>
</protein>
<dbReference type="SUPFAM" id="SSF56112">
    <property type="entry name" value="Protein kinase-like (PK-like)"/>
    <property type="match status" value="1"/>
</dbReference>
<accession>A0AAU9WWV3</accession>
<dbReference type="PANTHER" id="PTHR24418">
    <property type="entry name" value="TYROSINE-PROTEIN KINASE"/>
    <property type="match status" value="1"/>
</dbReference>
<proteinExistence type="predicted"/>
<dbReference type="GO" id="GO:0004672">
    <property type="term" value="F:protein kinase activity"/>
    <property type="evidence" value="ECO:0007669"/>
    <property type="project" value="InterPro"/>
</dbReference>
<gene>
    <name evidence="5" type="ORF">PMEA_00013298</name>
</gene>